<feature type="compositionally biased region" description="Basic residues" evidence="1">
    <location>
        <begin position="119"/>
        <end position="136"/>
    </location>
</feature>
<sequence>MMRNAKSISSIRRYPCIPCHCKSVFGCALPPSARSILICLDNRCQVQTGEQCILEGLHGRSDTPSQDYRNSPFRKVPRSTLRAQGMVKAGPASRWRRTLKREGAWKSAQRGNEKQILQSRKRRKVLVVPSKPRHRCAQGPGLPSSQGSHVYVPRPSSSFTSTSVGRGQPGAHRDSKQPLPAGWLAGTRSLGDHHNHKTQNICTQISASPTDAVPIIDCCLFTTIDSFSSVERCRRDIPFFIFHLSK</sequence>
<feature type="compositionally biased region" description="Polar residues" evidence="1">
    <location>
        <begin position="155"/>
        <end position="165"/>
    </location>
</feature>
<comment type="caution">
    <text evidence="2">The sequence shown here is derived from an EMBL/GenBank/DDBJ whole genome shotgun (WGS) entry which is preliminary data.</text>
</comment>
<evidence type="ECO:0000256" key="1">
    <source>
        <dbReference type="SAM" id="MobiDB-lite"/>
    </source>
</evidence>
<protein>
    <submittedName>
        <fullName evidence="2">Uncharacterized protein</fullName>
    </submittedName>
</protein>
<reference evidence="2 3" key="1">
    <citation type="submission" date="2023-09" db="EMBL/GenBank/DDBJ databases">
        <title>Multi-omics analysis of a traditional fermented food reveals byproduct-associated fungal strains for waste-to-food upcycling.</title>
        <authorList>
            <consortium name="Lawrence Berkeley National Laboratory"/>
            <person name="Rekdal V.M."/>
            <person name="Villalobos-Escobedo J.M."/>
            <person name="Rodriguez-Valeron N."/>
            <person name="Garcia M.O."/>
            <person name="Vasquez D.P."/>
            <person name="Damayanti I."/>
            <person name="Sorensen P.M."/>
            <person name="Baidoo E.E."/>
            <person name="De Carvalho A.C."/>
            <person name="Riley R."/>
            <person name="Lipzen A."/>
            <person name="He G."/>
            <person name="Yan M."/>
            <person name="Haridas S."/>
            <person name="Daum C."/>
            <person name="Yoshinaga Y."/>
            <person name="Ng V."/>
            <person name="Grigoriev I.V."/>
            <person name="Munk R."/>
            <person name="Nuraida L."/>
            <person name="Wijaya C.H."/>
            <person name="Morales P.-C."/>
            <person name="Keasling J.D."/>
        </authorList>
    </citation>
    <scope>NUCLEOTIDE SEQUENCE [LARGE SCALE GENOMIC DNA]</scope>
    <source>
        <strain evidence="2 3">FGSC 2613</strain>
    </source>
</reference>
<organism evidence="2 3">
    <name type="scientific">Neurospora intermedia</name>
    <dbReference type="NCBI Taxonomy" id="5142"/>
    <lineage>
        <taxon>Eukaryota</taxon>
        <taxon>Fungi</taxon>
        <taxon>Dikarya</taxon>
        <taxon>Ascomycota</taxon>
        <taxon>Pezizomycotina</taxon>
        <taxon>Sordariomycetes</taxon>
        <taxon>Sordariomycetidae</taxon>
        <taxon>Sordariales</taxon>
        <taxon>Sordariaceae</taxon>
        <taxon>Neurospora</taxon>
    </lineage>
</organism>
<accession>A0ABR3DR11</accession>
<gene>
    <name evidence="2" type="ORF">QR685DRAFT_33572</name>
</gene>
<evidence type="ECO:0000313" key="3">
    <source>
        <dbReference type="Proteomes" id="UP001451303"/>
    </source>
</evidence>
<proteinExistence type="predicted"/>
<dbReference type="EMBL" id="JAVLET010000001">
    <property type="protein sequence ID" value="KAL0475079.1"/>
    <property type="molecule type" value="Genomic_DNA"/>
</dbReference>
<dbReference type="Proteomes" id="UP001451303">
    <property type="component" value="Unassembled WGS sequence"/>
</dbReference>
<feature type="region of interest" description="Disordered" evidence="1">
    <location>
        <begin position="100"/>
        <end position="182"/>
    </location>
</feature>
<keyword evidence="3" id="KW-1185">Reference proteome</keyword>
<evidence type="ECO:0000313" key="2">
    <source>
        <dbReference type="EMBL" id="KAL0475079.1"/>
    </source>
</evidence>
<name>A0ABR3DR11_NEUIN</name>